<feature type="non-terminal residue" evidence="1">
    <location>
        <position position="165"/>
    </location>
</feature>
<accession>A0A0V0XK96</accession>
<proteinExistence type="predicted"/>
<organism evidence="1 2">
    <name type="scientific">Trichinella pseudospiralis</name>
    <name type="common">Parasitic roundworm</name>
    <dbReference type="NCBI Taxonomy" id="6337"/>
    <lineage>
        <taxon>Eukaryota</taxon>
        <taxon>Metazoa</taxon>
        <taxon>Ecdysozoa</taxon>
        <taxon>Nematoda</taxon>
        <taxon>Enoplea</taxon>
        <taxon>Dorylaimia</taxon>
        <taxon>Trichinellida</taxon>
        <taxon>Trichinellidae</taxon>
        <taxon>Trichinella</taxon>
    </lineage>
</organism>
<evidence type="ECO:0000313" key="2">
    <source>
        <dbReference type="Proteomes" id="UP000054815"/>
    </source>
</evidence>
<evidence type="ECO:0000313" key="1">
    <source>
        <dbReference type="EMBL" id="KRX88356.1"/>
    </source>
</evidence>
<dbReference type="Proteomes" id="UP000054815">
    <property type="component" value="Unassembled WGS sequence"/>
</dbReference>
<name>A0A0V0XK96_TRIPS</name>
<dbReference type="EMBL" id="JYDU01000239">
    <property type="protein sequence ID" value="KRX88356.1"/>
    <property type="molecule type" value="Genomic_DNA"/>
</dbReference>
<gene>
    <name evidence="1" type="ORF">T4E_9956</name>
</gene>
<reference evidence="1 2" key="1">
    <citation type="submission" date="2015-01" db="EMBL/GenBank/DDBJ databases">
        <title>Evolution of Trichinella species and genotypes.</title>
        <authorList>
            <person name="Korhonen P.K."/>
            <person name="Edoardo P."/>
            <person name="Giuseppe L.R."/>
            <person name="Gasser R.B."/>
        </authorList>
    </citation>
    <scope>NUCLEOTIDE SEQUENCE [LARGE SCALE GENOMIC DNA]</scope>
    <source>
        <strain evidence="1">ISS141</strain>
    </source>
</reference>
<comment type="caution">
    <text evidence="1">The sequence shown here is derived from an EMBL/GenBank/DDBJ whole genome shotgun (WGS) entry which is preliminary data.</text>
</comment>
<protein>
    <submittedName>
        <fullName evidence="1">Uncharacterized protein</fullName>
    </submittedName>
</protein>
<dbReference type="AlphaFoldDB" id="A0A0V0XK96"/>
<sequence length="165" mass="19544">MDSRAHQALPDWLHLDGRRRKALSLRGLLLRFSRGPSPRRALDSCLFQEKGEERHRGDLLIRHVLHERSPGFQSVWRQLSFYHREERVETVQLCVHVLPEGSQFEEVAIQFIVEPRKLGCSVFRAFPQAEYARHVALHHLRHSVESIVERPDDFRIILRAYRYSF</sequence>